<evidence type="ECO:0000313" key="23">
    <source>
        <dbReference type="Proteomes" id="UP000677054"/>
    </source>
</evidence>
<dbReference type="Pfam" id="PF05964">
    <property type="entry name" value="FYRN"/>
    <property type="match status" value="1"/>
</dbReference>
<dbReference type="Pfam" id="PF00856">
    <property type="entry name" value="SET"/>
    <property type="match status" value="1"/>
</dbReference>
<dbReference type="OrthoDB" id="308383at2759"/>
<feature type="compositionally biased region" description="Polar residues" evidence="16">
    <location>
        <begin position="2760"/>
        <end position="2770"/>
    </location>
</feature>
<reference evidence="22" key="1">
    <citation type="submission" date="2020-11" db="EMBL/GenBank/DDBJ databases">
        <authorList>
            <person name="Tran Van P."/>
        </authorList>
    </citation>
    <scope>NUCLEOTIDE SEQUENCE</scope>
</reference>
<feature type="region of interest" description="Disordered" evidence="16">
    <location>
        <begin position="1378"/>
        <end position="1419"/>
    </location>
</feature>
<dbReference type="Pfam" id="PF05965">
    <property type="entry name" value="FYRC"/>
    <property type="match status" value="1"/>
</dbReference>
<keyword evidence="14" id="KW-0539">Nucleus</keyword>
<feature type="domain" description="Nuclear receptor" evidence="20">
    <location>
        <begin position="946"/>
        <end position="1034"/>
    </location>
</feature>
<dbReference type="CDD" id="cd15506">
    <property type="entry name" value="PHD1_KMT2A_like"/>
    <property type="match status" value="1"/>
</dbReference>
<dbReference type="PROSITE" id="PS51543">
    <property type="entry name" value="FYRC"/>
    <property type="match status" value="1"/>
</dbReference>
<dbReference type="GO" id="GO:0035097">
    <property type="term" value="C:histone methyltransferase complex"/>
    <property type="evidence" value="ECO:0007669"/>
    <property type="project" value="TreeGrafter"/>
</dbReference>
<feature type="region of interest" description="Disordered" evidence="16">
    <location>
        <begin position="1078"/>
        <end position="1130"/>
    </location>
</feature>
<dbReference type="FunFam" id="2.170.270.10:FF:000004">
    <property type="entry name" value="Histone-lysine N-methyltransferase"/>
    <property type="match status" value="1"/>
</dbReference>
<keyword evidence="8" id="KW-0862">Zinc</keyword>
<dbReference type="GO" id="GO:0045893">
    <property type="term" value="P:positive regulation of DNA-templated transcription"/>
    <property type="evidence" value="ECO:0007669"/>
    <property type="project" value="TreeGrafter"/>
</dbReference>
<evidence type="ECO:0000256" key="11">
    <source>
        <dbReference type="ARBA" id="ARBA00023117"/>
    </source>
</evidence>
<evidence type="ECO:0000259" key="19">
    <source>
        <dbReference type="PROSITE" id="PS50868"/>
    </source>
</evidence>
<keyword evidence="4" id="KW-0949">S-adenosyl-L-methionine</keyword>
<keyword evidence="23" id="KW-1185">Reference proteome</keyword>
<feature type="compositionally biased region" description="Basic and acidic residues" evidence="16">
    <location>
        <begin position="2092"/>
        <end position="2108"/>
    </location>
</feature>
<dbReference type="InterPro" id="IPR034732">
    <property type="entry name" value="EPHD"/>
</dbReference>
<dbReference type="EMBL" id="CAJPEV010003974">
    <property type="protein sequence ID" value="CAG0900918.1"/>
    <property type="molecule type" value="Genomic_DNA"/>
</dbReference>
<feature type="compositionally biased region" description="Low complexity" evidence="16">
    <location>
        <begin position="898"/>
        <end position="908"/>
    </location>
</feature>
<feature type="compositionally biased region" description="Low complexity" evidence="16">
    <location>
        <begin position="2719"/>
        <end position="2731"/>
    </location>
</feature>
<feature type="region of interest" description="Disordered" evidence="16">
    <location>
        <begin position="870"/>
        <end position="932"/>
    </location>
</feature>
<feature type="region of interest" description="Disordered" evidence="16">
    <location>
        <begin position="665"/>
        <end position="687"/>
    </location>
</feature>
<feature type="region of interest" description="Disordered" evidence="16">
    <location>
        <begin position="274"/>
        <end position="376"/>
    </location>
</feature>
<dbReference type="InterPro" id="IPR011011">
    <property type="entry name" value="Znf_FYVE_PHD"/>
</dbReference>
<dbReference type="Proteomes" id="UP000677054">
    <property type="component" value="Unassembled WGS sequence"/>
</dbReference>
<dbReference type="SMART" id="SM00542">
    <property type="entry name" value="FYRC"/>
    <property type="match status" value="1"/>
</dbReference>
<dbReference type="Pfam" id="PF13771">
    <property type="entry name" value="zf-HC5HC2H"/>
    <property type="match status" value="1"/>
</dbReference>
<evidence type="ECO:0000313" key="22">
    <source>
        <dbReference type="EMBL" id="CAD7251956.1"/>
    </source>
</evidence>
<sequence length="3190" mass="354556">MKVQVYFNNIVDMEEFNATIDPGERVIQKRDKEDLDTSGDFVDLQPLAIDGVSTDYVDFNMNNVDELLHRTEALEKESAHDPDNYLIPGYDFKEDSKDRNGERPSDMPIVQENSHEDIPSIFPKSTEGCQTSTISSTLNGSTSEPLVSEAGVSGVTEVPALSDGGDSIKSMDPQDVNNSEIDLLPESPRTSQETSQETNQVATVNHNPDFQNGDSSSRKHRPTSRIFLPKKAEEENNETASELAEDPNKMRRKRSVVSYRDMIQGGLYPTKSHLAPVAVSKARKSEEQPQKRRNSQFTRGNREFPNRKSFEKFSSLSKQTSAHLKPKACDTDDGMNDSQHPPSHQSKLSMDINQASTPGFIPNCSSGLSDQVTDSPTPIPKVEPNVEDVGNASDHRKQVQVPKDFKIEVQEDLVVQPASQPMTRLQRKVSLPAKTEDLINTTRTVPGTRLIRGASGKLRLSCKRERRLHPNAITGILREPGLPRALVKIDAALEGAEVASKCATKEIQASVGTSMRKSNRDRRQKSFSSIEPNVRSEKDKISKATREEAERKEPSGSVLRRTLKVGHVQKDKSDSARDSEGADQGVADHGNSGDINEGKIIRRIPRFRPPRQKNLQKVSTAQISEASTNHDDEKSRPPLEGFPSTSKSRPCPICFFMFESEEKLSQHKEKVHPEAVSDADDDEDVSDEVEVMSVDIEDVIEGQDLTLEDNISEADLDKSFDFDLPPDDVSDAGLDHSTDLLSQDGISGLDLDHSDLPPQENISESNLDQSKDSMVSTTPSRSRMESDVEKSRQVRKPHADMKIKRRNLSSFGDNESSKQDADFMDTDEVERGDALLGSPRTRRAWKPSMKFQECLQTGEYFKAELKARQSKKASDKEDESEPEDTANVDQKKKDQDYKPSAPASVKSSPAKRKVSESPPQPQSVRMASQKVPRVVDSSISGARPGKIECGVCRSVKFYSHILQARKWGVYACEPCRKFITRSIAHGPTREFKCADHPERCGLQIPPRCPACWAFRCIQRCPQIQPHLEKAVLQKLPDKHRQMFREEGKERRFFGDCTPATLEEVHKHNYNSIIGTGLAAKKTKTRAPAECHFEQDDDNSETGRRSQGSDFDAGGQGRRSRVPRVYENDDISEAGNKKLKVVVGGRMKHSQHVAADALRKRAAKFKRGPNAPGNGRRQRTPLKLKNEVAVKRRKGPLIKTIASQKIRKNGEVLDASGEPPIRNGKGKRPGNFRGPRVKHVCRTASMVFRYPLAVKEEDELTALDQQGQGEEGLSHFLEDVSESFQDIGMEHSELEDPVKMLEAVGPDPRSSLESELAESASALAEILGEDEEDMSLKRNKKKSNQKTSNKSRSNQCPYCLKVIKRSGFMQKHILAYHTKPKCRESQEESKEVPPSGETDLSSASNAKEEEKEGKFGKMETTVDLPAKKGQVEKKHLKRKKAQVDPAFSISIDYHEAYRVEDVAKQGFAVISACHLDVDIMCYMCGSAGYYEFLFCSVCCEPFHPFCATPPPNEDEVEQNWVCSRCLTCHTCGLVSPDRTCSSCHKHYHTACLREHSGDAEGKDSKKLPKWMMECSKCCSWVHAKCEGLSDESYQILSFLPDSVEYICSVCYPLMNEGLNEEFLEPPLWKSAIEEKLYVGLTEILHKAIKWKDDMEVARLKKKEDEDALAGISFEVDESGEVRGCPEALAALISQGTGPTFKLHLSPEDETKEENMDEPMEMESKAEPSSKTLDSVEENLLEKGYRNIRAFLVDLSAALRNEAGTCSNNEAQEMCYRFTREVFSWFQPEIHLLEPQEDTGKPVKTPVASSDHIYSSHPEAVKVIPVKGVPNHKLVQTRRCLLCMQSGDDLNERADRLISCGGTIWSHVNCLLWSSEAWEDADGSLKDVSVVLTRALGICCQVCEKRGATIGCQVADCGKSFHFGCALKARCVFTHLGHCYCAPHANLARNITTDFPLIRSVHVDMESLQSADRKGLYYMAKKVADRRNVQLIIGAMRVTSLGWICSASDTEAALIPADFHMQRLFWSVEDPKKRVMYEFSSKFVPREEELSMAPEWDQNWTISHLEMSEEAIAKVWKEIEIYQEEIGRQEELLKRSEEQQKHEEEEESRRNIQVPNLKGKWGRYTQLWARTERPPEQEVILELEDLDPTEAARVLPDYIWVNAGLDPQAVREMLLRISLPQITQMEQEEKIKADGKDTPKKVRPRQRSLSPQRHVSPPHGRRSLSADSDRPKSPSCDISLSCKNCRAQEGFTVRPIHALQPIPQVDGCADSDGSEDESSSLKCPKCKSVYRTNESAQKHMATCSFEVDSSDSEAVEAMEHESSLPLSGMPASHNSEMSGSQSSGMSVLENSYPPIPENSQSTRPQENNVPDPPQLHSDPLAAIPIGHRPTFDLCDPLPVEGKKTGMSDSLAALQRVVNEKFLESEASMPSQRLSPSLSDHRKMRHRKTLRMGMCSSFPTPSTSHQSTNGSLTADAMPQPPKQVVYANVNQCAMQQASPLPTDGSQTGVTMPYMYGIQAPMAMLSHPISMAQPQLQTQLIQLPDGSVVQTVSYPQQQAQGQLTHQYVPSLGAFVPQHLAAVPQVYQVVQGQDGLMYYVAQSIQPIMPQMPIITPGAAHVVYQPSYVQQSFPVEYSIPRPETVQPSTPSHPQKILPKPTPVPEVSESGKSESRQQTQDISMFPFASVPGPSQAPIPVPPSVPLSATVPVAPQASVASACTSPLSSVASAPSPGSGDTSAEDSGIMSDSQANGRVQSPCLDSDLFQPSQESNALARSQERTQESMDSSLPNNRHPIQVKKSIKPVAVTPKPDQPSAVVQHHRVTELKKAESSGSSSPTKPETTNAVTTPALLLKAKLHEKEAEVTVFPPKISGKAAKIMNGKKPAERTTKAHIVFEVKSQDGVVFKSNSLEEAWQCLLSAVQDARQAQGLPSFPSTALSGLQLSGLSHSYLQYLLEQLPGANECTKYVFRFHQPPSLDQETIPNATGCARTEGFKRNPAQGSKDPFSFLGSSHRPRPVPSVETTDTETLNQGSVKGAKSTELPLAMRYRHMRENRKNAVGVHRSEIHGQGLFSKRSMDAGEMVMEYTGEVIRSAVADIREKIYESKGMGCYMFRVDEDTVIDATMAGSSARFINHSCEPNCYSRVVDILSEKRIIIFASRPIKKGEELTYDYKFPLEEDKIPCMCKGKRCRKYLN</sequence>
<feature type="domain" description="PHD-type" evidence="17">
    <location>
        <begin position="1477"/>
        <end position="1527"/>
    </location>
</feature>
<dbReference type="Gene3D" id="3.30.40.10">
    <property type="entry name" value="Zinc/RING finger domain, C3HC4 (zinc finger)"/>
    <property type="match status" value="2"/>
</dbReference>
<dbReference type="SUPFAM" id="SSF57903">
    <property type="entry name" value="FYVE/PHD zinc finger"/>
    <property type="match status" value="2"/>
</dbReference>
<evidence type="ECO:0000259" key="18">
    <source>
        <dbReference type="PROSITE" id="PS50280"/>
    </source>
</evidence>
<dbReference type="PROSITE" id="PS00028">
    <property type="entry name" value="ZINC_FINGER_C2H2_1"/>
    <property type="match status" value="2"/>
</dbReference>
<dbReference type="SMART" id="SM00249">
    <property type="entry name" value="PHD"/>
    <property type="match status" value="3"/>
</dbReference>
<feature type="region of interest" description="Disordered" evidence="16">
    <location>
        <begin position="2310"/>
        <end position="2377"/>
    </location>
</feature>
<feature type="region of interest" description="Disordered" evidence="16">
    <location>
        <begin position="717"/>
        <end position="841"/>
    </location>
</feature>
<evidence type="ECO:0000256" key="6">
    <source>
        <dbReference type="ARBA" id="ARBA00022737"/>
    </source>
</evidence>
<name>A0A7R9ADP0_9CRUS</name>
<dbReference type="PANTHER" id="PTHR45838:SF4">
    <property type="entry name" value="HISTONE-LYSINE N-METHYLTRANSFERASE TRITHORAX"/>
    <property type="match status" value="1"/>
</dbReference>
<evidence type="ECO:0000256" key="8">
    <source>
        <dbReference type="ARBA" id="ARBA00022833"/>
    </source>
</evidence>
<dbReference type="Gene3D" id="3.30.160.360">
    <property type="match status" value="2"/>
</dbReference>
<gene>
    <name evidence="22" type="ORF">DSTB1V02_LOCUS11717</name>
</gene>
<feature type="compositionally biased region" description="Polar residues" evidence="16">
    <location>
        <begin position="188"/>
        <end position="215"/>
    </location>
</feature>
<dbReference type="GO" id="GO:0032259">
    <property type="term" value="P:methylation"/>
    <property type="evidence" value="ECO:0007669"/>
    <property type="project" value="UniProtKB-KW"/>
</dbReference>
<feature type="compositionally biased region" description="Basic and acidic residues" evidence="16">
    <location>
        <begin position="534"/>
        <end position="554"/>
    </location>
</feature>
<feature type="region of interest" description="Disordered" evidence="16">
    <location>
        <begin position="1327"/>
        <end position="1352"/>
    </location>
</feature>
<feature type="region of interest" description="Disordered" evidence="16">
    <location>
        <begin position="510"/>
        <end position="649"/>
    </location>
</feature>
<dbReference type="InterPro" id="IPR001628">
    <property type="entry name" value="Znf_hrmn_rcpt"/>
</dbReference>
<accession>A0A7R9ADP0</accession>
<feature type="compositionally biased region" description="Basic and acidic residues" evidence="16">
    <location>
        <begin position="568"/>
        <end position="580"/>
    </location>
</feature>
<keyword evidence="3" id="KW-0808">Transferase</keyword>
<feature type="region of interest" description="Disordered" evidence="16">
    <location>
        <begin position="1212"/>
        <end position="1234"/>
    </location>
</feature>
<feature type="compositionally biased region" description="Polar residues" evidence="16">
    <location>
        <begin position="3016"/>
        <end position="3028"/>
    </location>
</feature>
<evidence type="ECO:0000256" key="1">
    <source>
        <dbReference type="ARBA" id="ARBA00004123"/>
    </source>
</evidence>
<feature type="compositionally biased region" description="Polar residues" evidence="16">
    <location>
        <begin position="2355"/>
        <end position="2366"/>
    </location>
</feature>
<evidence type="ECO:0000256" key="4">
    <source>
        <dbReference type="ARBA" id="ARBA00022691"/>
    </source>
</evidence>
<feature type="compositionally biased region" description="Polar residues" evidence="16">
    <location>
        <begin position="127"/>
        <end position="145"/>
    </location>
</feature>
<dbReference type="InterPro" id="IPR003889">
    <property type="entry name" value="FYrich_C"/>
</dbReference>
<dbReference type="GO" id="GO:0008270">
    <property type="term" value="F:zinc ion binding"/>
    <property type="evidence" value="ECO:0007669"/>
    <property type="project" value="UniProtKB-KW"/>
</dbReference>
<keyword evidence="6" id="KW-0677">Repeat</keyword>
<feature type="compositionally biased region" description="Basic and acidic residues" evidence="16">
    <location>
        <begin position="665"/>
        <end position="675"/>
    </location>
</feature>
<evidence type="ECO:0000259" key="20">
    <source>
        <dbReference type="PROSITE" id="PS51030"/>
    </source>
</evidence>
<dbReference type="PROSITE" id="PS50280">
    <property type="entry name" value="SET"/>
    <property type="match status" value="1"/>
</dbReference>
<dbReference type="InterPro" id="IPR003616">
    <property type="entry name" value="Post-SET_dom"/>
</dbReference>
<feature type="compositionally biased region" description="Basic residues" evidence="16">
    <location>
        <begin position="1223"/>
        <end position="1234"/>
    </location>
</feature>
<feature type="compositionally biased region" description="Basic and acidic residues" evidence="16">
    <location>
        <begin position="628"/>
        <end position="637"/>
    </location>
</feature>
<dbReference type="InterPro" id="IPR013083">
    <property type="entry name" value="Znf_RING/FYVE/PHD"/>
</dbReference>
<feature type="region of interest" description="Disordered" evidence="16">
    <location>
        <begin position="79"/>
        <end position="255"/>
    </location>
</feature>
<dbReference type="SMART" id="SM00355">
    <property type="entry name" value="ZnF_C2H2"/>
    <property type="match status" value="4"/>
</dbReference>
<dbReference type="InterPro" id="IPR013087">
    <property type="entry name" value="Znf_C2H2_type"/>
</dbReference>
<dbReference type="InterPro" id="IPR046341">
    <property type="entry name" value="SET_dom_sf"/>
</dbReference>
<keyword evidence="13" id="KW-0804">Transcription</keyword>
<evidence type="ECO:0000259" key="21">
    <source>
        <dbReference type="PROSITE" id="PS51805"/>
    </source>
</evidence>
<dbReference type="SUPFAM" id="SSF82199">
    <property type="entry name" value="SET domain"/>
    <property type="match status" value="1"/>
</dbReference>
<protein>
    <submittedName>
        <fullName evidence="22">Uncharacterized protein</fullName>
    </submittedName>
</protein>
<evidence type="ECO:0000256" key="12">
    <source>
        <dbReference type="ARBA" id="ARBA00023125"/>
    </source>
</evidence>
<feature type="region of interest" description="Disordered" evidence="16">
    <location>
        <begin position="2188"/>
        <end position="2232"/>
    </location>
</feature>
<evidence type="ECO:0000256" key="15">
    <source>
        <dbReference type="PROSITE-ProRule" id="PRU00146"/>
    </source>
</evidence>
<dbReference type="Gene3D" id="2.170.270.10">
    <property type="entry name" value="SET domain"/>
    <property type="match status" value="1"/>
</dbReference>
<dbReference type="GO" id="GO:0043565">
    <property type="term" value="F:sequence-specific DNA binding"/>
    <property type="evidence" value="ECO:0007669"/>
    <property type="project" value="InterPro"/>
</dbReference>
<feature type="compositionally biased region" description="Polar residues" evidence="16">
    <location>
        <begin position="312"/>
        <end position="322"/>
    </location>
</feature>
<dbReference type="PROSITE" id="PS50868">
    <property type="entry name" value="POST_SET"/>
    <property type="match status" value="1"/>
</dbReference>
<evidence type="ECO:0000256" key="16">
    <source>
        <dbReference type="SAM" id="MobiDB-lite"/>
    </source>
</evidence>
<keyword evidence="5" id="KW-0479">Metal-binding</keyword>
<dbReference type="PROSITE" id="PS50016">
    <property type="entry name" value="ZF_PHD_2"/>
    <property type="match status" value="1"/>
</dbReference>
<evidence type="ECO:0000256" key="9">
    <source>
        <dbReference type="ARBA" id="ARBA00022853"/>
    </source>
</evidence>
<dbReference type="PROSITE" id="PS51542">
    <property type="entry name" value="FYRN"/>
    <property type="match status" value="1"/>
</dbReference>
<dbReference type="InterPro" id="IPR003888">
    <property type="entry name" value="FYrich_N"/>
</dbReference>
<dbReference type="PANTHER" id="PTHR45838">
    <property type="entry name" value="HISTONE-LYSINE-N-METHYLTRANSFERASE 2 KMT2 FAMILY MEMBER"/>
    <property type="match status" value="1"/>
</dbReference>
<organism evidence="22">
    <name type="scientific">Darwinula stevensoni</name>
    <dbReference type="NCBI Taxonomy" id="69355"/>
    <lineage>
        <taxon>Eukaryota</taxon>
        <taxon>Metazoa</taxon>
        <taxon>Ecdysozoa</taxon>
        <taxon>Arthropoda</taxon>
        <taxon>Crustacea</taxon>
        <taxon>Oligostraca</taxon>
        <taxon>Ostracoda</taxon>
        <taxon>Podocopa</taxon>
        <taxon>Podocopida</taxon>
        <taxon>Darwinulocopina</taxon>
        <taxon>Darwinuloidea</taxon>
        <taxon>Darwinulidae</taxon>
        <taxon>Darwinula</taxon>
    </lineage>
</organism>
<dbReference type="InterPro" id="IPR001214">
    <property type="entry name" value="SET_dom"/>
</dbReference>
<dbReference type="InterPro" id="IPR019787">
    <property type="entry name" value="Znf_PHD-finger"/>
</dbReference>
<evidence type="ECO:0000256" key="10">
    <source>
        <dbReference type="ARBA" id="ARBA00023015"/>
    </source>
</evidence>
<feature type="compositionally biased region" description="Basic residues" evidence="16">
    <location>
        <begin position="601"/>
        <end position="611"/>
    </location>
</feature>
<keyword evidence="10" id="KW-0805">Transcription regulation</keyword>
<evidence type="ECO:0000256" key="5">
    <source>
        <dbReference type="ARBA" id="ARBA00022723"/>
    </source>
</evidence>
<feature type="region of interest" description="Disordered" evidence="16">
    <location>
        <begin position="2989"/>
        <end position="3031"/>
    </location>
</feature>
<feature type="compositionally biased region" description="Acidic residues" evidence="16">
    <location>
        <begin position="876"/>
        <end position="886"/>
    </location>
</feature>
<feature type="compositionally biased region" description="Polar residues" evidence="16">
    <location>
        <begin position="2826"/>
        <end position="2840"/>
    </location>
</feature>
<feature type="compositionally biased region" description="Basic and acidic residues" evidence="16">
    <location>
        <begin position="91"/>
        <end position="105"/>
    </location>
</feature>
<feature type="compositionally biased region" description="Basic and acidic residues" evidence="16">
    <location>
        <begin position="782"/>
        <end position="802"/>
    </location>
</feature>
<feature type="compositionally biased region" description="Polar residues" evidence="16">
    <location>
        <begin position="336"/>
        <end position="376"/>
    </location>
</feature>
<feature type="region of interest" description="Disordered" evidence="16">
    <location>
        <begin position="2092"/>
        <end position="2111"/>
    </location>
</feature>
<evidence type="ECO:0000256" key="3">
    <source>
        <dbReference type="ARBA" id="ARBA00022679"/>
    </source>
</evidence>
<feature type="domain" description="PHD-type" evidence="21">
    <location>
        <begin position="1835"/>
        <end position="1943"/>
    </location>
</feature>
<feature type="compositionally biased region" description="Polar residues" evidence="16">
    <location>
        <begin position="2741"/>
        <end position="2750"/>
    </location>
</feature>
<feature type="compositionally biased region" description="Polar residues" evidence="16">
    <location>
        <begin position="760"/>
        <end position="781"/>
    </location>
</feature>
<comment type="subcellular location">
    <subcellularLocation>
        <location evidence="1">Nucleus</location>
    </subcellularLocation>
</comment>
<dbReference type="GO" id="GO:0042800">
    <property type="term" value="F:histone H3K4 methyltransferase activity"/>
    <property type="evidence" value="ECO:0007669"/>
    <property type="project" value="TreeGrafter"/>
</dbReference>
<proteinExistence type="predicted"/>
<evidence type="ECO:0000256" key="7">
    <source>
        <dbReference type="ARBA" id="ARBA00022771"/>
    </source>
</evidence>
<keyword evidence="2" id="KW-0489">Methyltransferase</keyword>
<feature type="compositionally biased region" description="Acidic residues" evidence="16">
    <location>
        <begin position="1706"/>
        <end position="1719"/>
    </location>
</feature>
<keyword evidence="9" id="KW-0156">Chromatin regulator</keyword>
<evidence type="ECO:0000256" key="2">
    <source>
        <dbReference type="ARBA" id="ARBA00022603"/>
    </source>
</evidence>
<evidence type="ECO:0000256" key="14">
    <source>
        <dbReference type="ARBA" id="ARBA00023242"/>
    </source>
</evidence>
<dbReference type="CDD" id="cd19170">
    <property type="entry name" value="SET_KMT2A_2B"/>
    <property type="match status" value="1"/>
</dbReference>
<keyword evidence="11" id="KW-0103">Bromodomain</keyword>
<dbReference type="InterPro" id="IPR047219">
    <property type="entry name" value="KMT2A_2B_SET"/>
</dbReference>
<dbReference type="EMBL" id="LR903491">
    <property type="protein sequence ID" value="CAD7251956.1"/>
    <property type="molecule type" value="Genomic_DNA"/>
</dbReference>
<dbReference type="PROSITE" id="PS51030">
    <property type="entry name" value="NUCLEAR_REC_DBD_2"/>
    <property type="match status" value="1"/>
</dbReference>
<dbReference type="InterPro" id="IPR001965">
    <property type="entry name" value="Znf_PHD"/>
</dbReference>
<feature type="compositionally biased region" description="Basic and acidic residues" evidence="16">
    <location>
        <begin position="300"/>
        <end position="311"/>
    </location>
</feature>
<keyword evidence="12" id="KW-0238">DNA-binding</keyword>
<feature type="compositionally biased region" description="Basic and acidic residues" evidence="16">
    <location>
        <begin position="1380"/>
        <end position="1390"/>
    </location>
</feature>
<dbReference type="GO" id="GO:0003700">
    <property type="term" value="F:DNA-binding transcription factor activity"/>
    <property type="evidence" value="ECO:0007669"/>
    <property type="project" value="InterPro"/>
</dbReference>
<feature type="compositionally biased region" description="Acidic residues" evidence="16">
    <location>
        <begin position="677"/>
        <end position="687"/>
    </location>
</feature>
<feature type="compositionally biased region" description="Basic and acidic residues" evidence="16">
    <location>
        <begin position="2188"/>
        <end position="2198"/>
    </location>
</feature>
<feature type="compositionally biased region" description="Low complexity" evidence="16">
    <location>
        <begin position="2330"/>
        <end position="2344"/>
    </location>
</feature>
<feature type="domain" description="Post-SET" evidence="19">
    <location>
        <begin position="3174"/>
        <end position="3190"/>
    </location>
</feature>
<feature type="region of interest" description="Disordered" evidence="16">
    <location>
        <begin position="1700"/>
        <end position="1730"/>
    </location>
</feature>
<feature type="region of interest" description="Disordered" evidence="16">
    <location>
        <begin position="2634"/>
        <end position="2672"/>
    </location>
</feature>
<keyword evidence="7 15" id="KW-0863">Zinc-finger</keyword>
<feature type="compositionally biased region" description="Basic and acidic residues" evidence="16">
    <location>
        <begin position="1405"/>
        <end position="1416"/>
    </location>
</feature>
<feature type="domain" description="SET" evidence="18">
    <location>
        <begin position="3052"/>
        <end position="3168"/>
    </location>
</feature>
<feature type="compositionally biased region" description="Polar residues" evidence="16">
    <location>
        <begin position="613"/>
        <end position="627"/>
    </location>
</feature>
<dbReference type="CDD" id="cd15508">
    <property type="entry name" value="PHD3_KMT2A_like"/>
    <property type="match status" value="1"/>
</dbReference>
<feature type="region of interest" description="Disordered" evidence="16">
    <location>
        <begin position="2719"/>
        <end position="2840"/>
    </location>
</feature>
<dbReference type="PROSITE" id="PS51805">
    <property type="entry name" value="EPHD"/>
    <property type="match status" value="1"/>
</dbReference>
<evidence type="ECO:0000256" key="13">
    <source>
        <dbReference type="ARBA" id="ARBA00023163"/>
    </source>
</evidence>
<dbReference type="SMART" id="SM00317">
    <property type="entry name" value="SET"/>
    <property type="match status" value="1"/>
</dbReference>
<evidence type="ECO:0000259" key="17">
    <source>
        <dbReference type="PROSITE" id="PS50016"/>
    </source>
</evidence>